<sequence>MPHRESTKGVRRHSAPHKSAPKDSRQEGEAPVSTLQAVGHLSVLLLCLAALGVSCYAFYLYYVLPVLWTPSSAARHYQDAPWLPSGASVQGARRVCNFSVDLGAPAHIVDDRFVSFNLDAALFRRSWDWLELDLENPRLLALCRSLAPSLLRVGGTTSNLLLFTEKNRTAPDPVRDWQNNVLYPEYKGPLVMHGDDWIRLNTFVNAVGWELLFSLNGLNRRSGAWDSSNAVRLLRFSDLLKLKVHWQLGSELEATGLVHADELARDYGALRHLLLFWPAKGNLVGPDIGDTSPDALAFLDSFIEDAYKSIDAVTFHYYHHRHPEGTVADILNGTTLRGLSASIQQLWSVLKRNGLRKSLWITEAASAAGDGLLAISDTYASSLVWLDTLGTAARQGVSVVFRQDLVQGNNRLLADDEFRPLPDYWISLVHKRLVGTRVLQLRTQPRDDAVRLYAHCLRDGAIKGHRGAVIVFGLNLSNETAVLTPKDPELQASHVMAYAVGPDPAGNLVAEDVLLNGRPLALSESLRFPDIVPAVLHPRQPLAIGAYSMAFFVFADYKAPACTGTF</sequence>
<reference evidence="1" key="1">
    <citation type="submission" date="2020-05" db="EMBL/GenBank/DDBJ databases">
        <title>Large-scale comparative analyses of tick genomes elucidate their genetic diversity and vector capacities.</title>
        <authorList>
            <person name="Jia N."/>
            <person name="Wang J."/>
            <person name="Shi W."/>
            <person name="Du L."/>
            <person name="Sun Y."/>
            <person name="Zhan W."/>
            <person name="Jiang J."/>
            <person name="Wang Q."/>
            <person name="Zhang B."/>
            <person name="Ji P."/>
            <person name="Sakyi L.B."/>
            <person name="Cui X."/>
            <person name="Yuan T."/>
            <person name="Jiang B."/>
            <person name="Yang W."/>
            <person name="Lam T.T.-Y."/>
            <person name="Chang Q."/>
            <person name="Ding S."/>
            <person name="Wang X."/>
            <person name="Zhu J."/>
            <person name="Ruan X."/>
            <person name="Zhao L."/>
            <person name="Wei J."/>
            <person name="Que T."/>
            <person name="Du C."/>
            <person name="Cheng J."/>
            <person name="Dai P."/>
            <person name="Han X."/>
            <person name="Huang E."/>
            <person name="Gao Y."/>
            <person name="Liu J."/>
            <person name="Shao H."/>
            <person name="Ye R."/>
            <person name="Li L."/>
            <person name="Wei W."/>
            <person name="Wang X."/>
            <person name="Wang C."/>
            <person name="Yang T."/>
            <person name="Huo Q."/>
            <person name="Li W."/>
            <person name="Guo W."/>
            <person name="Chen H."/>
            <person name="Zhou L."/>
            <person name="Ni X."/>
            <person name="Tian J."/>
            <person name="Zhou Y."/>
            <person name="Sheng Y."/>
            <person name="Liu T."/>
            <person name="Pan Y."/>
            <person name="Xia L."/>
            <person name="Li J."/>
            <person name="Zhao F."/>
            <person name="Cao W."/>
        </authorList>
    </citation>
    <scope>NUCLEOTIDE SEQUENCE</scope>
    <source>
        <strain evidence="1">Dsil-2018</strain>
    </source>
</reference>
<comment type="caution">
    <text evidence="1">The sequence shown here is derived from an EMBL/GenBank/DDBJ whole genome shotgun (WGS) entry which is preliminary data.</text>
</comment>
<protein>
    <submittedName>
        <fullName evidence="1">Uncharacterized protein</fullName>
    </submittedName>
</protein>
<gene>
    <name evidence="1" type="ORF">HPB49_010449</name>
</gene>
<dbReference type="EMBL" id="CM023472">
    <property type="protein sequence ID" value="KAH7959334.1"/>
    <property type="molecule type" value="Genomic_DNA"/>
</dbReference>
<dbReference type="Proteomes" id="UP000821865">
    <property type="component" value="Chromosome 3"/>
</dbReference>
<name>A0ACB8D4N3_DERSI</name>
<evidence type="ECO:0000313" key="2">
    <source>
        <dbReference type="Proteomes" id="UP000821865"/>
    </source>
</evidence>
<proteinExistence type="predicted"/>
<organism evidence="1 2">
    <name type="scientific">Dermacentor silvarum</name>
    <name type="common">Tick</name>
    <dbReference type="NCBI Taxonomy" id="543639"/>
    <lineage>
        <taxon>Eukaryota</taxon>
        <taxon>Metazoa</taxon>
        <taxon>Ecdysozoa</taxon>
        <taxon>Arthropoda</taxon>
        <taxon>Chelicerata</taxon>
        <taxon>Arachnida</taxon>
        <taxon>Acari</taxon>
        <taxon>Parasitiformes</taxon>
        <taxon>Ixodida</taxon>
        <taxon>Ixodoidea</taxon>
        <taxon>Ixodidae</taxon>
        <taxon>Rhipicephalinae</taxon>
        <taxon>Dermacentor</taxon>
    </lineage>
</organism>
<accession>A0ACB8D4N3</accession>
<evidence type="ECO:0000313" key="1">
    <source>
        <dbReference type="EMBL" id="KAH7959334.1"/>
    </source>
</evidence>
<keyword evidence="2" id="KW-1185">Reference proteome</keyword>